<protein>
    <submittedName>
        <fullName evidence="3">Uncharacterized protein</fullName>
    </submittedName>
</protein>
<evidence type="ECO:0000313" key="3">
    <source>
        <dbReference type="EnsemblPlants" id="QL93p0274_0003:mrna"/>
    </source>
</evidence>
<dbReference type="InterPro" id="IPR006628">
    <property type="entry name" value="PUR-bd_fam"/>
</dbReference>
<dbReference type="Proteomes" id="UP000594261">
    <property type="component" value="Unassembled WGS sequence"/>
</dbReference>
<dbReference type="Gramene" id="QL93p0274_0003:mrna">
    <property type="protein sequence ID" value="QL93p0274_0003:mrna"/>
    <property type="gene ID" value="QL93p0274_0003"/>
</dbReference>
<dbReference type="InParanoid" id="A0A7N2N828"/>
<keyword evidence="2" id="KW-0238">DNA-binding</keyword>
<dbReference type="AlphaFoldDB" id="A0A7N2N828"/>
<organism evidence="3 4">
    <name type="scientific">Quercus lobata</name>
    <name type="common">Valley oak</name>
    <dbReference type="NCBI Taxonomy" id="97700"/>
    <lineage>
        <taxon>Eukaryota</taxon>
        <taxon>Viridiplantae</taxon>
        <taxon>Streptophyta</taxon>
        <taxon>Embryophyta</taxon>
        <taxon>Tracheophyta</taxon>
        <taxon>Spermatophyta</taxon>
        <taxon>Magnoliopsida</taxon>
        <taxon>eudicotyledons</taxon>
        <taxon>Gunneridae</taxon>
        <taxon>Pentapetalae</taxon>
        <taxon>rosids</taxon>
        <taxon>fabids</taxon>
        <taxon>Fagales</taxon>
        <taxon>Fagaceae</taxon>
        <taxon>Quercus</taxon>
    </lineage>
</organism>
<name>A0A7N2N828_QUELO</name>
<dbReference type="Gene3D" id="3.10.450.700">
    <property type="match status" value="1"/>
</dbReference>
<reference evidence="3" key="1">
    <citation type="submission" date="2021-01" db="UniProtKB">
        <authorList>
            <consortium name="EnsemblPlants"/>
        </authorList>
    </citation>
    <scope>IDENTIFICATION</scope>
</reference>
<evidence type="ECO:0000256" key="2">
    <source>
        <dbReference type="ARBA" id="ARBA00023125"/>
    </source>
</evidence>
<dbReference type="EnsemblPlants" id="QL93p0274_0003:mrna">
    <property type="protein sequence ID" value="QL93p0274_0003:mrna"/>
    <property type="gene ID" value="QL93p0274_0003"/>
</dbReference>
<dbReference type="GO" id="GO:0032422">
    <property type="term" value="F:purine-rich negative regulatory element binding"/>
    <property type="evidence" value="ECO:0007669"/>
    <property type="project" value="InterPro"/>
</dbReference>
<keyword evidence="4" id="KW-1185">Reference proteome</keyword>
<comment type="similarity">
    <text evidence="1">Belongs to the PUR DNA-binding protein family.</text>
</comment>
<proteinExistence type="inferred from homology"/>
<dbReference type="SMART" id="SM00712">
    <property type="entry name" value="PUR"/>
    <property type="match status" value="1"/>
</dbReference>
<evidence type="ECO:0000256" key="1">
    <source>
        <dbReference type="ARBA" id="ARBA00009251"/>
    </source>
</evidence>
<sequence>MKNHDERSGYLKNAAQWLMNNIEHSVIRVNPKQFFTLREGNTTYMLQCGSNTYGQFLAVTELKVGGQRRAIIIPEGKAQQGWRAFGLELKRMLAPTQYASGGSKFIAQPHKRNSEIQSSRSFVEAVKGHAPARDMKQIQHPVTNDHEKPRIVEKIAETPRFDHTKSLAIEYSVGKPRD</sequence>
<accession>A0A7N2N828</accession>
<dbReference type="GO" id="GO:0000977">
    <property type="term" value="F:RNA polymerase II transcription regulatory region sequence-specific DNA binding"/>
    <property type="evidence" value="ECO:0007669"/>
    <property type="project" value="InterPro"/>
</dbReference>
<evidence type="ECO:0000313" key="4">
    <source>
        <dbReference type="Proteomes" id="UP000594261"/>
    </source>
</evidence>